<evidence type="ECO:0000313" key="2">
    <source>
        <dbReference type="Proteomes" id="UP001363460"/>
    </source>
</evidence>
<organism evidence="1 2">
    <name type="scientific">Brevundimonas olei</name>
    <dbReference type="NCBI Taxonomy" id="657642"/>
    <lineage>
        <taxon>Bacteria</taxon>
        <taxon>Pseudomonadati</taxon>
        <taxon>Pseudomonadota</taxon>
        <taxon>Alphaproteobacteria</taxon>
        <taxon>Caulobacterales</taxon>
        <taxon>Caulobacteraceae</taxon>
        <taxon>Brevundimonas</taxon>
    </lineage>
</organism>
<dbReference type="EC" id="2.1.1.-" evidence="1"/>
<dbReference type="GO" id="GO:0032259">
    <property type="term" value="P:methylation"/>
    <property type="evidence" value="ECO:0007669"/>
    <property type="project" value="UniProtKB-KW"/>
</dbReference>
<dbReference type="Gene3D" id="2.60.40.1180">
    <property type="entry name" value="Golgi alpha-mannosidase II"/>
    <property type="match status" value="1"/>
</dbReference>
<dbReference type="RefSeq" id="WP_338574842.1">
    <property type="nucleotide sequence ID" value="NZ_CP146369.1"/>
</dbReference>
<dbReference type="InterPro" id="IPR013780">
    <property type="entry name" value="Glyco_hydro_b"/>
</dbReference>
<dbReference type="SUPFAM" id="SSF53335">
    <property type="entry name" value="S-adenosyl-L-methionine-dependent methyltransferases"/>
    <property type="match status" value="1"/>
</dbReference>
<sequence>MAPVLSPTPETLVTRGWSDYALLDSGDGRKLERYGRYTVVRPEPQCFWKAHDEAAFARANAMFDPQQEEEDSGRWRFDTHGPIDAFPLKWRDVRFMGRFTPFRHLAFFPEQAANWEWLDARVRTLKQPKILNLFGYTGVASLACSAAGAHVTHVDASKKSVTYARENAELSGLADRPIRWIVEDARKFVAREVRRGSHYDGIILDPPKYGRGANGEVWRLFEDMPDLLKDCAALLSDDASFLLLNAYAARISGLSLAHMMAEATQDRGGRIDWGELALSEDGPDARAIGLSFFARWSA</sequence>
<keyword evidence="2" id="KW-1185">Reference proteome</keyword>
<accession>A0ABZ2I8D0</accession>
<reference evidence="1 2" key="1">
    <citation type="submission" date="2024-02" db="EMBL/GenBank/DDBJ databases">
        <title>Distribution and functional of Brevundimonas-related endobacteria within Verticillium dahliae.</title>
        <authorList>
            <person name="Zeng H."/>
        </authorList>
    </citation>
    <scope>NUCLEOTIDE SEQUENCE [LARGE SCALE GENOMIC DNA]</scope>
    <source>
        <strain evidence="1 2">TRM 44200</strain>
    </source>
</reference>
<dbReference type="EMBL" id="CP146369">
    <property type="protein sequence ID" value="WWT53298.1"/>
    <property type="molecule type" value="Genomic_DNA"/>
</dbReference>
<dbReference type="Pfam" id="PF03602">
    <property type="entry name" value="Cons_hypoth95"/>
    <property type="match status" value="1"/>
</dbReference>
<dbReference type="InterPro" id="IPR029063">
    <property type="entry name" value="SAM-dependent_MTases_sf"/>
</dbReference>
<protein>
    <submittedName>
        <fullName evidence="1">Class I SAM-dependent methyltransferase</fullName>
        <ecNumber evidence="1">2.1.1.-</ecNumber>
    </submittedName>
</protein>
<keyword evidence="1" id="KW-0489">Methyltransferase</keyword>
<dbReference type="PANTHER" id="PTHR43042:SF2">
    <property type="entry name" value="SAM-DEPENDENT METHYLTRANSFERASE"/>
    <property type="match status" value="1"/>
</dbReference>
<dbReference type="Proteomes" id="UP001363460">
    <property type="component" value="Chromosome"/>
</dbReference>
<proteinExistence type="predicted"/>
<gene>
    <name evidence="1" type="ORF">V8J38_08425</name>
</gene>
<dbReference type="Gene3D" id="3.40.50.150">
    <property type="entry name" value="Vaccinia Virus protein VP39"/>
    <property type="match status" value="1"/>
</dbReference>
<evidence type="ECO:0000313" key="1">
    <source>
        <dbReference type="EMBL" id="WWT53298.1"/>
    </source>
</evidence>
<dbReference type="CDD" id="cd02440">
    <property type="entry name" value="AdoMet_MTases"/>
    <property type="match status" value="1"/>
</dbReference>
<dbReference type="PANTHER" id="PTHR43042">
    <property type="entry name" value="SAM-DEPENDENT METHYLTRANSFERASE"/>
    <property type="match status" value="1"/>
</dbReference>
<keyword evidence="1" id="KW-0808">Transferase</keyword>
<name>A0ABZ2I8D0_9CAUL</name>
<dbReference type="GO" id="GO:0008168">
    <property type="term" value="F:methyltransferase activity"/>
    <property type="evidence" value="ECO:0007669"/>
    <property type="project" value="UniProtKB-KW"/>
</dbReference>